<organism evidence="1 2">
    <name type="scientific">Zopfia rhizophila CBS 207.26</name>
    <dbReference type="NCBI Taxonomy" id="1314779"/>
    <lineage>
        <taxon>Eukaryota</taxon>
        <taxon>Fungi</taxon>
        <taxon>Dikarya</taxon>
        <taxon>Ascomycota</taxon>
        <taxon>Pezizomycotina</taxon>
        <taxon>Dothideomycetes</taxon>
        <taxon>Dothideomycetes incertae sedis</taxon>
        <taxon>Zopfiaceae</taxon>
        <taxon>Zopfia</taxon>
    </lineage>
</organism>
<accession>A0A6A6E146</accession>
<evidence type="ECO:0000313" key="2">
    <source>
        <dbReference type="Proteomes" id="UP000800200"/>
    </source>
</evidence>
<sequence length="124" mass="14083">MSLIGYAFRVRRAVKVFLARCPSFYAYDDKQTALARRQLMRIQENVLKDTPIHWPQVGEMDETMAMDLLEKSLIDQALLAKNGAIADLLQKLTYLPFAIVQAAAYINENEITLAEYAALLDDTE</sequence>
<dbReference type="AlphaFoldDB" id="A0A6A6E146"/>
<protein>
    <submittedName>
        <fullName evidence="1">Uncharacterized protein</fullName>
    </submittedName>
</protein>
<dbReference type="OrthoDB" id="1577640at2759"/>
<gene>
    <name evidence="1" type="ORF">K469DRAFT_689775</name>
</gene>
<proteinExistence type="predicted"/>
<dbReference type="EMBL" id="ML994641">
    <property type="protein sequence ID" value="KAF2183626.1"/>
    <property type="molecule type" value="Genomic_DNA"/>
</dbReference>
<keyword evidence="2" id="KW-1185">Reference proteome</keyword>
<evidence type="ECO:0000313" key="1">
    <source>
        <dbReference type="EMBL" id="KAF2183626.1"/>
    </source>
</evidence>
<reference evidence="1" key="1">
    <citation type="journal article" date="2020" name="Stud. Mycol.">
        <title>101 Dothideomycetes genomes: a test case for predicting lifestyles and emergence of pathogens.</title>
        <authorList>
            <person name="Haridas S."/>
            <person name="Albert R."/>
            <person name="Binder M."/>
            <person name="Bloem J."/>
            <person name="Labutti K."/>
            <person name="Salamov A."/>
            <person name="Andreopoulos B."/>
            <person name="Baker S."/>
            <person name="Barry K."/>
            <person name="Bills G."/>
            <person name="Bluhm B."/>
            <person name="Cannon C."/>
            <person name="Castanera R."/>
            <person name="Culley D."/>
            <person name="Daum C."/>
            <person name="Ezra D."/>
            <person name="Gonzalez J."/>
            <person name="Henrissat B."/>
            <person name="Kuo A."/>
            <person name="Liang C."/>
            <person name="Lipzen A."/>
            <person name="Lutzoni F."/>
            <person name="Magnuson J."/>
            <person name="Mondo S."/>
            <person name="Nolan M."/>
            <person name="Ohm R."/>
            <person name="Pangilinan J."/>
            <person name="Park H.-J."/>
            <person name="Ramirez L."/>
            <person name="Alfaro M."/>
            <person name="Sun H."/>
            <person name="Tritt A."/>
            <person name="Yoshinaga Y."/>
            <person name="Zwiers L.-H."/>
            <person name="Turgeon B."/>
            <person name="Goodwin S."/>
            <person name="Spatafora J."/>
            <person name="Crous P."/>
            <person name="Grigoriev I."/>
        </authorList>
    </citation>
    <scope>NUCLEOTIDE SEQUENCE</scope>
    <source>
        <strain evidence="1">CBS 207.26</strain>
    </source>
</reference>
<dbReference type="Proteomes" id="UP000800200">
    <property type="component" value="Unassembled WGS sequence"/>
</dbReference>
<name>A0A6A6E146_9PEZI</name>